<dbReference type="Proteomes" id="UP000318380">
    <property type="component" value="Unassembled WGS sequence"/>
</dbReference>
<dbReference type="AlphaFoldDB" id="A0A561B2D1"/>
<protein>
    <submittedName>
        <fullName evidence="1">Uncharacterized protein</fullName>
    </submittedName>
</protein>
<dbReference type="EMBL" id="VIVK01000003">
    <property type="protein sequence ID" value="TWD73016.1"/>
    <property type="molecule type" value="Genomic_DNA"/>
</dbReference>
<organism evidence="1 2">
    <name type="scientific">Kribbella amoyensis</name>
    <dbReference type="NCBI Taxonomy" id="996641"/>
    <lineage>
        <taxon>Bacteria</taxon>
        <taxon>Bacillati</taxon>
        <taxon>Actinomycetota</taxon>
        <taxon>Actinomycetes</taxon>
        <taxon>Propionibacteriales</taxon>
        <taxon>Kribbellaceae</taxon>
        <taxon>Kribbella</taxon>
    </lineage>
</organism>
<evidence type="ECO:0000313" key="2">
    <source>
        <dbReference type="Proteomes" id="UP000318380"/>
    </source>
</evidence>
<comment type="caution">
    <text evidence="1">The sequence shown here is derived from an EMBL/GenBank/DDBJ whole genome shotgun (WGS) entry which is preliminary data.</text>
</comment>
<keyword evidence="2" id="KW-1185">Reference proteome</keyword>
<gene>
    <name evidence="1" type="ORF">FB561_6900</name>
</gene>
<evidence type="ECO:0000313" key="1">
    <source>
        <dbReference type="EMBL" id="TWD73016.1"/>
    </source>
</evidence>
<dbReference type="OrthoDB" id="9801832at2"/>
<accession>A0A561B2D1</accession>
<proteinExistence type="predicted"/>
<reference evidence="1 2" key="1">
    <citation type="submission" date="2019-06" db="EMBL/GenBank/DDBJ databases">
        <title>Sequencing the genomes of 1000 actinobacteria strains.</title>
        <authorList>
            <person name="Klenk H.-P."/>
        </authorList>
    </citation>
    <scope>NUCLEOTIDE SEQUENCE [LARGE SCALE GENOMIC DNA]</scope>
    <source>
        <strain evidence="1 2">DSM 24683</strain>
    </source>
</reference>
<sequence>MQHAYLADRTPYRSAAEFALGLRDSDLFAVVANTWFWGLQAATFRRGMIPVSLVTQADGRVRYSSRTTEILRAMKLLSIAEARSVLDRAAAEEGLSPERAQRKYDAVAPRQYAFLPAGEHPRCLANMSTLLHRDP</sequence>
<name>A0A561B2D1_9ACTN</name>
<dbReference type="RefSeq" id="WP_145814231.1">
    <property type="nucleotide sequence ID" value="NZ_VIVK01000003.1"/>
</dbReference>